<name>A0A8C4NHA5_EPTBU</name>
<dbReference type="AlphaFoldDB" id="A0A8C4NHA5"/>
<dbReference type="Proteomes" id="UP000694388">
    <property type="component" value="Unplaced"/>
</dbReference>
<keyword evidence="1" id="KW-0812">Transmembrane</keyword>
<keyword evidence="1" id="KW-1133">Transmembrane helix</keyword>
<feature type="transmembrane region" description="Helical" evidence="1">
    <location>
        <begin position="55"/>
        <end position="78"/>
    </location>
</feature>
<dbReference type="Ensembl" id="ENSEBUT00000008257.1">
    <property type="protein sequence ID" value="ENSEBUP00000007768.1"/>
    <property type="gene ID" value="ENSEBUG00000005064.1"/>
</dbReference>
<proteinExistence type="predicted"/>
<organism evidence="2 3">
    <name type="scientific">Eptatretus burgeri</name>
    <name type="common">Inshore hagfish</name>
    <dbReference type="NCBI Taxonomy" id="7764"/>
    <lineage>
        <taxon>Eukaryota</taxon>
        <taxon>Metazoa</taxon>
        <taxon>Chordata</taxon>
        <taxon>Craniata</taxon>
        <taxon>Vertebrata</taxon>
        <taxon>Cyclostomata</taxon>
        <taxon>Myxini</taxon>
        <taxon>Myxiniformes</taxon>
        <taxon>Myxinidae</taxon>
        <taxon>Eptatretinae</taxon>
        <taxon>Eptatretus</taxon>
    </lineage>
</organism>
<protein>
    <submittedName>
        <fullName evidence="2">Uncharacterized protein</fullName>
    </submittedName>
</protein>
<reference evidence="2" key="2">
    <citation type="submission" date="2025-09" db="UniProtKB">
        <authorList>
            <consortium name="Ensembl"/>
        </authorList>
    </citation>
    <scope>IDENTIFICATION</scope>
</reference>
<sequence length="167" mass="17932">MFLILVDATNVSGEIKPANEAGSSFDSFDNGAFEIGGSISTSGRPRETSLLMSPLVVAGIVIGLVLVLSCVTIIAGSLKKDSRMRGSQLGMIPAQGEFSCFASILDLHNVLNVSSLLLNFKIMRTCVPTEDPPISFVNNPREEVVTLPEENSWLSRSAMTFLGKPHF</sequence>
<dbReference type="PANTHER" id="PTHR36464">
    <property type="entry name" value="PROTEIN BEAN1"/>
    <property type="match status" value="1"/>
</dbReference>
<keyword evidence="1" id="KW-0472">Membrane</keyword>
<evidence type="ECO:0000256" key="1">
    <source>
        <dbReference type="SAM" id="Phobius"/>
    </source>
</evidence>
<accession>A0A8C4NHA5</accession>
<evidence type="ECO:0000313" key="3">
    <source>
        <dbReference type="Proteomes" id="UP000694388"/>
    </source>
</evidence>
<keyword evidence="3" id="KW-1185">Reference proteome</keyword>
<evidence type="ECO:0000313" key="2">
    <source>
        <dbReference type="Ensembl" id="ENSEBUP00000007768.1"/>
    </source>
</evidence>
<dbReference type="InterPro" id="IPR039352">
    <property type="entry name" value="BEAN1"/>
</dbReference>
<reference evidence="2" key="1">
    <citation type="submission" date="2025-08" db="UniProtKB">
        <authorList>
            <consortium name="Ensembl"/>
        </authorList>
    </citation>
    <scope>IDENTIFICATION</scope>
</reference>
<dbReference type="PANTHER" id="PTHR36464:SF1">
    <property type="entry name" value="PROTEIN BEAN1"/>
    <property type="match status" value="1"/>
</dbReference>